<dbReference type="SMART" id="SM00175">
    <property type="entry name" value="RAB"/>
    <property type="match status" value="1"/>
</dbReference>
<dbReference type="EMBL" id="LT598482">
    <property type="protein sequence ID" value="SCU86844.1"/>
    <property type="molecule type" value="Genomic_DNA"/>
</dbReference>
<dbReference type="PRINTS" id="PR00449">
    <property type="entry name" value="RASTRNSFRMNG"/>
</dbReference>
<keyword evidence="2" id="KW-0342">GTP-binding</keyword>
<evidence type="ECO:0000256" key="1">
    <source>
        <dbReference type="ARBA" id="ARBA00022741"/>
    </source>
</evidence>
<dbReference type="PANTHER" id="PTHR24070">
    <property type="entry name" value="RAS, DI-RAS, AND RHEB FAMILY MEMBERS OF SMALL GTPASE SUPERFAMILY"/>
    <property type="match status" value="1"/>
</dbReference>
<dbReference type="GO" id="GO:0003924">
    <property type="term" value="F:GTPase activity"/>
    <property type="evidence" value="ECO:0007669"/>
    <property type="project" value="InterPro"/>
</dbReference>
<dbReference type="Gene3D" id="3.40.50.300">
    <property type="entry name" value="P-loop containing nucleotide triphosphate hydrolases"/>
    <property type="match status" value="1"/>
</dbReference>
<organism evidence="4 5">
    <name type="scientific">Lachancea meyersii CBS 8951</name>
    <dbReference type="NCBI Taxonomy" id="1266667"/>
    <lineage>
        <taxon>Eukaryota</taxon>
        <taxon>Fungi</taxon>
        <taxon>Dikarya</taxon>
        <taxon>Ascomycota</taxon>
        <taxon>Saccharomycotina</taxon>
        <taxon>Saccharomycetes</taxon>
        <taxon>Saccharomycetales</taxon>
        <taxon>Saccharomycetaceae</taxon>
        <taxon>Lachancea</taxon>
    </lineage>
</organism>
<dbReference type="Pfam" id="PF00071">
    <property type="entry name" value="Ras"/>
    <property type="match status" value="1"/>
</dbReference>
<dbReference type="AlphaFoldDB" id="A0A1G4JAM7"/>
<dbReference type="Proteomes" id="UP000191144">
    <property type="component" value="Chromosome D"/>
</dbReference>
<keyword evidence="1" id="KW-0547">Nucleotide-binding</keyword>
<feature type="compositionally biased region" description="Polar residues" evidence="3">
    <location>
        <begin position="340"/>
        <end position="352"/>
    </location>
</feature>
<evidence type="ECO:0000256" key="3">
    <source>
        <dbReference type="SAM" id="MobiDB-lite"/>
    </source>
</evidence>
<dbReference type="GO" id="GO:0016020">
    <property type="term" value="C:membrane"/>
    <property type="evidence" value="ECO:0007669"/>
    <property type="project" value="InterPro"/>
</dbReference>
<dbReference type="PROSITE" id="PS51421">
    <property type="entry name" value="RAS"/>
    <property type="match status" value="1"/>
</dbReference>
<sequence length="368" mass="40993">MVALLYDMEMPEANGPREMDLATSRIAVLGARKCGKTWLCNRWCRGSLPLPDADDVDIGEDIFSRKILYPALANSNSCSEYSLLQLHMISNLLECEKQNEDCTKESQVPSETPKKDVTDVQVLDGADAMQADYSEVVALQIKQTDGFVLCIDVTNPESVENIELLHRQLCKLRGDKIPIVLCALKSDLEQDEKVVDLDQIVELCDDLQLDMDKSFFEVSALEDFGVQEVFYKVLRDIDLYKDWLRKERMLGTEEPSQSVSTPSTASLAKVSSISSFAKSSYLPSATKTIYKKSANDLALRSNSNPLAKLSETSSTELRTASEKDVNSERYLAGKARKAQSKQPSKSPNFTNTKDGKRKHSFPCGCVIC</sequence>
<feature type="region of interest" description="Disordered" evidence="3">
    <location>
        <begin position="309"/>
        <end position="359"/>
    </location>
</feature>
<accession>A0A1G4JAM7</accession>
<dbReference type="SMART" id="SM00174">
    <property type="entry name" value="RHO"/>
    <property type="match status" value="1"/>
</dbReference>
<dbReference type="InterPro" id="IPR001806">
    <property type="entry name" value="Small_GTPase"/>
</dbReference>
<protein>
    <submittedName>
        <fullName evidence="4">LAME_0D07866g1_1</fullName>
    </submittedName>
</protein>
<dbReference type="GO" id="GO:0007165">
    <property type="term" value="P:signal transduction"/>
    <property type="evidence" value="ECO:0007669"/>
    <property type="project" value="InterPro"/>
</dbReference>
<dbReference type="PROSITE" id="PS51419">
    <property type="entry name" value="RAB"/>
    <property type="match status" value="1"/>
</dbReference>
<dbReference type="InterPro" id="IPR027417">
    <property type="entry name" value="P-loop_NTPase"/>
</dbReference>
<dbReference type="GO" id="GO:0005525">
    <property type="term" value="F:GTP binding"/>
    <property type="evidence" value="ECO:0007669"/>
    <property type="project" value="UniProtKB-KW"/>
</dbReference>
<dbReference type="InterPro" id="IPR020849">
    <property type="entry name" value="Small_GTPase_Ras-type"/>
</dbReference>
<evidence type="ECO:0000313" key="4">
    <source>
        <dbReference type="EMBL" id="SCU86844.1"/>
    </source>
</evidence>
<evidence type="ECO:0000256" key="2">
    <source>
        <dbReference type="ARBA" id="ARBA00023134"/>
    </source>
</evidence>
<proteinExistence type="predicted"/>
<dbReference type="SUPFAM" id="SSF52540">
    <property type="entry name" value="P-loop containing nucleoside triphosphate hydrolases"/>
    <property type="match status" value="1"/>
</dbReference>
<dbReference type="SMART" id="SM00173">
    <property type="entry name" value="RAS"/>
    <property type="match status" value="1"/>
</dbReference>
<keyword evidence="5" id="KW-1185">Reference proteome</keyword>
<name>A0A1G4JAM7_9SACH</name>
<evidence type="ECO:0000313" key="5">
    <source>
        <dbReference type="Proteomes" id="UP000191144"/>
    </source>
</evidence>
<dbReference type="OrthoDB" id="25896at2759"/>
<reference evidence="5" key="1">
    <citation type="submission" date="2016-03" db="EMBL/GenBank/DDBJ databases">
        <authorList>
            <person name="Devillers Hugo."/>
        </authorList>
    </citation>
    <scope>NUCLEOTIDE SEQUENCE [LARGE SCALE GENOMIC DNA]</scope>
</reference>
<gene>
    <name evidence="4" type="ORF">LAME_0D07866G</name>
</gene>
<feature type="compositionally biased region" description="Polar residues" evidence="3">
    <location>
        <begin position="309"/>
        <end position="318"/>
    </location>
</feature>